<gene>
    <name evidence="4 8" type="primary">dksA</name>
    <name evidence="8" type="ORF">IPL58_00680</name>
</gene>
<dbReference type="PANTHER" id="PTHR33823">
    <property type="entry name" value="RNA POLYMERASE-BINDING TRANSCRIPTION FACTOR DKSA-RELATED"/>
    <property type="match status" value="1"/>
</dbReference>
<dbReference type="Pfam" id="PF01258">
    <property type="entry name" value="zf-dskA_traR"/>
    <property type="match status" value="1"/>
</dbReference>
<sequence>MAEDLLHKHFTPYALKKGEEYMNTKQLAHFRKILETLKQELGADIERTVHTMQDEATVFADPNDRASQESDMALELRNRDRERKLIKKIDETLGRIDSGDYGYCDKCGVEVGIKRLEARPTATLCIDCKTLEELRERQVAK</sequence>
<evidence type="ECO:0000256" key="1">
    <source>
        <dbReference type="ARBA" id="ARBA00022723"/>
    </source>
</evidence>
<dbReference type="InterPro" id="IPR012784">
    <property type="entry name" value="DksA_RNA_pol-bd"/>
</dbReference>
<dbReference type="SUPFAM" id="SSF109635">
    <property type="entry name" value="DnaK suppressor protein DksA, alpha-hairpin domain"/>
    <property type="match status" value="1"/>
</dbReference>
<feature type="binding site" evidence="4">
    <location>
        <position position="104"/>
    </location>
    <ligand>
        <name>Zn(2+)</name>
        <dbReference type="ChEBI" id="CHEBI:29105"/>
    </ligand>
</feature>
<dbReference type="InterPro" id="IPR037187">
    <property type="entry name" value="DnaK_N"/>
</dbReference>
<protein>
    <recommendedName>
        <fullName evidence="4">RNA polymerase-binding transcription factor DksA</fullName>
    </recommendedName>
</protein>
<evidence type="ECO:0000259" key="6">
    <source>
        <dbReference type="Pfam" id="PF01258"/>
    </source>
</evidence>
<evidence type="ECO:0000256" key="3">
    <source>
        <dbReference type="ARBA" id="ARBA00022833"/>
    </source>
</evidence>
<name>A0A9D7JXV5_9PROT</name>
<comment type="caution">
    <text evidence="8">The sequence shown here is derived from an EMBL/GenBank/DDBJ whole genome shotgun (WGS) entry which is preliminary data.</text>
</comment>
<evidence type="ECO:0000256" key="5">
    <source>
        <dbReference type="PROSITE-ProRule" id="PRU00510"/>
    </source>
</evidence>
<evidence type="ECO:0000256" key="2">
    <source>
        <dbReference type="ARBA" id="ARBA00022771"/>
    </source>
</evidence>
<dbReference type="EMBL" id="JADJUC010000001">
    <property type="protein sequence ID" value="MBK8522760.1"/>
    <property type="molecule type" value="Genomic_DNA"/>
</dbReference>
<comment type="similarity">
    <text evidence="4">Belongs to the DksA family.</text>
</comment>
<feature type="binding site" evidence="4">
    <location>
        <position position="125"/>
    </location>
    <ligand>
        <name>Zn(2+)</name>
        <dbReference type="ChEBI" id="CHEBI:29105"/>
    </ligand>
</feature>
<feature type="domain" description="DnaK suppressor protein DksA N-terminal" evidence="7">
    <location>
        <begin position="26"/>
        <end position="96"/>
    </location>
</feature>
<dbReference type="InterPro" id="IPR000962">
    <property type="entry name" value="Znf_DskA_TraR"/>
</dbReference>
<dbReference type="Gene3D" id="1.20.120.910">
    <property type="entry name" value="DksA, coiled-coil domain"/>
    <property type="match status" value="1"/>
</dbReference>
<comment type="subcellular location">
    <subcellularLocation>
        <location evidence="4">Cytoplasm</location>
    </subcellularLocation>
</comment>
<evidence type="ECO:0000313" key="9">
    <source>
        <dbReference type="Proteomes" id="UP000886689"/>
    </source>
</evidence>
<evidence type="ECO:0000259" key="7">
    <source>
        <dbReference type="Pfam" id="PF21157"/>
    </source>
</evidence>
<organism evidence="8 9">
    <name type="scientific">Candidatus Proximibacter danicus</name>
    <dbReference type="NCBI Taxonomy" id="2954365"/>
    <lineage>
        <taxon>Bacteria</taxon>
        <taxon>Pseudomonadati</taxon>
        <taxon>Pseudomonadota</taxon>
        <taxon>Betaproteobacteria</taxon>
        <taxon>Candidatus Proximibacter</taxon>
    </lineage>
</organism>
<keyword evidence="1 4" id="KW-0479">Metal-binding</keyword>
<keyword evidence="2 4" id="KW-0863">Zinc-finger</keyword>
<evidence type="ECO:0000256" key="4">
    <source>
        <dbReference type="HAMAP-Rule" id="MF_00926"/>
    </source>
</evidence>
<comment type="function">
    <text evidence="4">Transcription factor that acts by binding directly to the RNA polymerase (RNAP). Required for negative regulation of rRNA expression and positive regulation of several amino acid biosynthesis promoters.</text>
</comment>
<proteinExistence type="inferred from homology"/>
<dbReference type="PROSITE" id="PS51128">
    <property type="entry name" value="ZF_DKSA_2"/>
    <property type="match status" value="1"/>
</dbReference>
<dbReference type="SUPFAM" id="SSF57716">
    <property type="entry name" value="Glucocorticoid receptor-like (DNA-binding domain)"/>
    <property type="match status" value="1"/>
</dbReference>
<dbReference type="InterPro" id="IPR048489">
    <property type="entry name" value="DksA_N"/>
</dbReference>
<dbReference type="GO" id="GO:0005737">
    <property type="term" value="C:cytoplasm"/>
    <property type="evidence" value="ECO:0007669"/>
    <property type="project" value="UniProtKB-SubCell"/>
</dbReference>
<accession>A0A9D7JXV5</accession>
<dbReference type="GO" id="GO:0010468">
    <property type="term" value="P:regulation of gene expression"/>
    <property type="evidence" value="ECO:0007669"/>
    <property type="project" value="UniProtKB-UniRule"/>
</dbReference>
<dbReference type="AlphaFoldDB" id="A0A9D7JXV5"/>
<evidence type="ECO:0000313" key="8">
    <source>
        <dbReference type="EMBL" id="MBK8522760.1"/>
    </source>
</evidence>
<keyword evidence="3 4" id="KW-0862">Zinc</keyword>
<dbReference type="Pfam" id="PF21157">
    <property type="entry name" value="DksA_N"/>
    <property type="match status" value="1"/>
</dbReference>
<dbReference type="GO" id="GO:0008270">
    <property type="term" value="F:zinc ion binding"/>
    <property type="evidence" value="ECO:0007669"/>
    <property type="project" value="UniProtKB-UniRule"/>
</dbReference>
<feature type="binding site" evidence="4">
    <location>
        <position position="107"/>
    </location>
    <ligand>
        <name>Zn(2+)</name>
        <dbReference type="ChEBI" id="CHEBI:29105"/>
    </ligand>
</feature>
<dbReference type="PANTHER" id="PTHR33823:SF2">
    <property type="entry name" value="RNA POLYMERASE-BINDING TRANSCRIPTION FACTOR DKSA"/>
    <property type="match status" value="1"/>
</dbReference>
<dbReference type="Proteomes" id="UP000886689">
    <property type="component" value="Unassembled WGS sequence"/>
</dbReference>
<comment type="subunit">
    <text evidence="4">Interacts directly with the RNA polymerase.</text>
</comment>
<feature type="binding site" evidence="4">
    <location>
        <position position="128"/>
    </location>
    <ligand>
        <name>Zn(2+)</name>
        <dbReference type="ChEBI" id="CHEBI:29105"/>
    </ligand>
</feature>
<feature type="domain" description="Zinc finger DksA/TraR C4-type" evidence="6">
    <location>
        <begin position="99"/>
        <end position="133"/>
    </location>
</feature>
<reference evidence="8" key="1">
    <citation type="submission" date="2020-10" db="EMBL/GenBank/DDBJ databases">
        <title>Connecting structure to function with the recovery of over 1000 high-quality activated sludge metagenome-assembled genomes encoding full-length rRNA genes using long-read sequencing.</title>
        <authorList>
            <person name="Singleton C.M."/>
            <person name="Petriglieri F."/>
            <person name="Kristensen J.M."/>
            <person name="Kirkegaard R.H."/>
            <person name="Michaelsen T.Y."/>
            <person name="Andersen M.H."/>
            <person name="Karst S.M."/>
            <person name="Dueholm M.S."/>
            <person name="Nielsen P.H."/>
            <person name="Albertsen M."/>
        </authorList>
    </citation>
    <scope>NUCLEOTIDE SEQUENCE</scope>
    <source>
        <strain evidence="8">Hirt_18-Q3-R61-65_BATAC.395</strain>
    </source>
</reference>
<keyword evidence="4" id="KW-0963">Cytoplasm</keyword>
<dbReference type="NCBIfam" id="TIGR02420">
    <property type="entry name" value="dksA"/>
    <property type="match status" value="1"/>
</dbReference>
<dbReference type="HAMAP" id="MF_00926">
    <property type="entry name" value="DksA"/>
    <property type="match status" value="1"/>
</dbReference>
<feature type="zinc finger region" description="dksA C4-type" evidence="5">
    <location>
        <begin position="104"/>
        <end position="128"/>
    </location>
</feature>